<sequence>MKINTAGPNLDAMFSRLDKRSQQLKTDKQLLVGVPASAGTEEDGMPLARLAYIHEFGATIDHPNGAKIIIPERSFLRTPLKANLPKYRKAFEWFVGRALNGKITMNQALSQAGLMMVRDCQEAISQGIGPPLARSTIARKGSSKPLVDTGRLRQAITYQVTNDEE</sequence>
<dbReference type="STRING" id="1123510.GCA_000620025_01403"/>
<dbReference type="RefSeq" id="WP_027704801.1">
    <property type="nucleotide sequence ID" value="NZ_AP018933.1"/>
</dbReference>
<evidence type="ECO:0000313" key="1">
    <source>
        <dbReference type="EMBL" id="BBG29970.1"/>
    </source>
</evidence>
<protein>
    <submittedName>
        <fullName evidence="1">Transposase</fullName>
    </submittedName>
</protein>
<dbReference type="OrthoDB" id="8160844at2"/>
<dbReference type="Proteomes" id="UP000267342">
    <property type="component" value="Chromosome"/>
</dbReference>
<proteinExistence type="predicted"/>
<accession>A0A348HEB8</accession>
<name>A0A348HEB8_9GAMM</name>
<dbReference type="EMBL" id="AP018933">
    <property type="protein sequence ID" value="BBG29970.1"/>
    <property type="molecule type" value="Genomic_DNA"/>
</dbReference>
<organism evidence="1 2">
    <name type="scientific">Zymobacter palmae</name>
    <dbReference type="NCBI Taxonomy" id="33074"/>
    <lineage>
        <taxon>Bacteria</taxon>
        <taxon>Pseudomonadati</taxon>
        <taxon>Pseudomonadota</taxon>
        <taxon>Gammaproteobacteria</taxon>
        <taxon>Oceanospirillales</taxon>
        <taxon>Halomonadaceae</taxon>
        <taxon>Zymobacter group</taxon>
        <taxon>Zymobacter</taxon>
    </lineage>
</organism>
<keyword evidence="2" id="KW-1185">Reference proteome</keyword>
<reference evidence="1 2" key="1">
    <citation type="submission" date="2018-09" db="EMBL/GenBank/DDBJ databases">
        <title>Zymobacter palmae IAM14233 (=T109) whole genome analysis.</title>
        <authorList>
            <person name="Yanase H."/>
        </authorList>
    </citation>
    <scope>NUCLEOTIDE SEQUENCE [LARGE SCALE GENOMIC DNA]</scope>
    <source>
        <strain evidence="1 2">IAM14233</strain>
    </source>
</reference>
<gene>
    <name evidence="1" type="ORF">ZBT109_1210</name>
</gene>
<dbReference type="KEGG" id="zpl:ZBT109_1210"/>
<evidence type="ECO:0000313" key="2">
    <source>
        <dbReference type="Proteomes" id="UP000267342"/>
    </source>
</evidence>
<dbReference type="AlphaFoldDB" id="A0A348HEB8"/>